<reference evidence="5" key="1">
    <citation type="submission" date="2012-12" db="EMBL/GenBank/DDBJ databases">
        <authorList>
            <person name="Hellsten U."/>
            <person name="Grimwood J."/>
            <person name="Chapman J.A."/>
            <person name="Shapiro H."/>
            <person name="Aerts A."/>
            <person name="Otillar R.P."/>
            <person name="Terry A.Y."/>
            <person name="Boore J.L."/>
            <person name="Simakov O."/>
            <person name="Marletaz F."/>
            <person name="Cho S.-J."/>
            <person name="Edsinger-Gonzales E."/>
            <person name="Havlak P."/>
            <person name="Kuo D.-H."/>
            <person name="Larsson T."/>
            <person name="Lv J."/>
            <person name="Arendt D."/>
            <person name="Savage R."/>
            <person name="Osoegawa K."/>
            <person name="de Jong P."/>
            <person name="Lindberg D.R."/>
            <person name="Seaver E.C."/>
            <person name="Weisblat D.A."/>
            <person name="Putnam N.H."/>
            <person name="Grigoriev I.V."/>
            <person name="Rokhsar D.S."/>
        </authorList>
    </citation>
    <scope>NUCLEOTIDE SEQUENCE</scope>
    <source>
        <strain evidence="5">I ESC-2004</strain>
    </source>
</reference>
<keyword evidence="1" id="KW-0812">Transmembrane</keyword>
<dbReference type="OMA" id="QPKARYY"/>
<dbReference type="OrthoDB" id="2016523at2759"/>
<feature type="domain" description="MGAT4 conserved region" evidence="2">
    <location>
        <begin position="99"/>
        <end position="337"/>
    </location>
</feature>
<keyword evidence="1" id="KW-0472">Membrane</keyword>
<dbReference type="HOGENOM" id="CLU_767784_0_0_1"/>
<dbReference type="Proteomes" id="UP000014760">
    <property type="component" value="Unassembled WGS sequence"/>
</dbReference>
<reference evidence="4" key="3">
    <citation type="submission" date="2015-06" db="UniProtKB">
        <authorList>
            <consortium name="EnsemblMetazoa"/>
        </authorList>
    </citation>
    <scope>IDENTIFICATION</scope>
</reference>
<dbReference type="InterPro" id="IPR057279">
    <property type="entry name" value="MGAT4"/>
</dbReference>
<protein>
    <recommendedName>
        <fullName evidence="2">MGAT4 conserved region domain-containing protein</fullName>
    </recommendedName>
</protein>
<dbReference type="AlphaFoldDB" id="R7V4B8"/>
<gene>
    <name evidence="3" type="ORF">CAPTEDRAFT_220409</name>
</gene>
<dbReference type="GO" id="GO:0006487">
    <property type="term" value="P:protein N-linked glycosylation"/>
    <property type="evidence" value="ECO:0007669"/>
    <property type="project" value="TreeGrafter"/>
</dbReference>
<keyword evidence="1" id="KW-1133">Transmembrane helix</keyword>
<evidence type="ECO:0000256" key="1">
    <source>
        <dbReference type="SAM" id="Phobius"/>
    </source>
</evidence>
<dbReference type="Pfam" id="PF04666">
    <property type="entry name" value="MGAT4_cons"/>
    <property type="match status" value="1"/>
</dbReference>
<name>R7V4B8_CAPTE</name>
<evidence type="ECO:0000313" key="4">
    <source>
        <dbReference type="EnsemblMetazoa" id="CapteP220409"/>
    </source>
</evidence>
<organism evidence="3">
    <name type="scientific">Capitella teleta</name>
    <name type="common">Polychaete worm</name>
    <dbReference type="NCBI Taxonomy" id="283909"/>
    <lineage>
        <taxon>Eukaryota</taxon>
        <taxon>Metazoa</taxon>
        <taxon>Spiralia</taxon>
        <taxon>Lophotrochozoa</taxon>
        <taxon>Annelida</taxon>
        <taxon>Polychaeta</taxon>
        <taxon>Sedentaria</taxon>
        <taxon>Scolecida</taxon>
        <taxon>Capitellidae</taxon>
        <taxon>Capitella</taxon>
    </lineage>
</organism>
<dbReference type="EMBL" id="KB295062">
    <property type="protein sequence ID" value="ELU13668.1"/>
    <property type="molecule type" value="Genomic_DNA"/>
</dbReference>
<dbReference type="EMBL" id="AMQN01000731">
    <property type="status" value="NOT_ANNOTATED_CDS"/>
    <property type="molecule type" value="Genomic_DNA"/>
</dbReference>
<reference evidence="3 5" key="2">
    <citation type="journal article" date="2013" name="Nature">
        <title>Insights into bilaterian evolution from three spiralian genomes.</title>
        <authorList>
            <person name="Simakov O."/>
            <person name="Marletaz F."/>
            <person name="Cho S.J."/>
            <person name="Edsinger-Gonzales E."/>
            <person name="Havlak P."/>
            <person name="Hellsten U."/>
            <person name="Kuo D.H."/>
            <person name="Larsson T."/>
            <person name="Lv J."/>
            <person name="Arendt D."/>
            <person name="Savage R."/>
            <person name="Osoegawa K."/>
            <person name="de Jong P."/>
            <person name="Grimwood J."/>
            <person name="Chapman J.A."/>
            <person name="Shapiro H."/>
            <person name="Aerts A."/>
            <person name="Otillar R.P."/>
            <person name="Terry A.Y."/>
            <person name="Boore J.L."/>
            <person name="Grigoriev I.V."/>
            <person name="Lindberg D.R."/>
            <person name="Seaver E.C."/>
            <person name="Weisblat D.A."/>
            <person name="Putnam N.H."/>
            <person name="Rokhsar D.S."/>
        </authorList>
    </citation>
    <scope>NUCLEOTIDE SEQUENCE</scope>
    <source>
        <strain evidence="3 5">I ESC-2004</strain>
    </source>
</reference>
<sequence length="361" mass="42120">MRYVRASDCGARRQNVCDMRAKQILNKLAKMLIFVSLVCASLLMVNRGLLLDEQRQQEDHVVKELENIVENITWERRIDPALITQVKLYINVLNETEVTIYGQRNYKKRYLTIGIPSVSRGGKLYLYKTIQGILDCTSKNEQRNMTIFVFLADDKGDYNNKTLSEIQSRYTEEIQSGLLFVMTVPPRVYPDLSNLKQNFNDAPARVRWRSKQNIDFALMFHQAKDLSRYYIHIEDDVIVAEKFLPKIERFINAVDTNKTHWAVLRFSKLGFIGKLIKSRDLEKFAKFILTLYDEQPVDWLLDHFERSMAQPKPIYCAPSLFQHMGDVSSLGDKPKAVFRDKTFVQHDKPKKVKKANKNRSV</sequence>
<keyword evidence="5" id="KW-1185">Reference proteome</keyword>
<feature type="transmembrane region" description="Helical" evidence="1">
    <location>
        <begin position="28"/>
        <end position="45"/>
    </location>
</feature>
<dbReference type="EnsemblMetazoa" id="CapteT220409">
    <property type="protein sequence ID" value="CapteP220409"/>
    <property type="gene ID" value="CapteG220409"/>
</dbReference>
<proteinExistence type="predicted"/>
<dbReference type="PANTHER" id="PTHR12062:SF0">
    <property type="entry name" value="ALPHA-1,3-MANNOSYL-GLYCOPROTEIN 4-BETA-N-ACETYLGLUCOSAMINYLTRANSFERASE B"/>
    <property type="match status" value="1"/>
</dbReference>
<dbReference type="InterPro" id="IPR006759">
    <property type="entry name" value="Glyco_transf_54"/>
</dbReference>
<evidence type="ECO:0000313" key="3">
    <source>
        <dbReference type="EMBL" id="ELU13668.1"/>
    </source>
</evidence>
<dbReference type="PANTHER" id="PTHR12062">
    <property type="entry name" value="N-ACETYLGLUCOSAMINYLTRANSFERASE VI"/>
    <property type="match status" value="1"/>
</dbReference>
<dbReference type="GO" id="GO:0008375">
    <property type="term" value="F:acetylglucosaminyltransferase activity"/>
    <property type="evidence" value="ECO:0007669"/>
    <property type="project" value="TreeGrafter"/>
</dbReference>
<accession>R7V4B8</accession>
<evidence type="ECO:0000313" key="5">
    <source>
        <dbReference type="Proteomes" id="UP000014760"/>
    </source>
</evidence>
<evidence type="ECO:0000259" key="2">
    <source>
        <dbReference type="Pfam" id="PF04666"/>
    </source>
</evidence>